<evidence type="ECO:0000256" key="1">
    <source>
        <dbReference type="SAM" id="MobiDB-lite"/>
    </source>
</evidence>
<dbReference type="PANTHER" id="PTHR36442">
    <property type="entry name" value="CYCLIC-DI-AMP PHOSPHODIESTERASE PGPH"/>
    <property type="match status" value="1"/>
</dbReference>
<dbReference type="Proteomes" id="UP001235849">
    <property type="component" value="Unassembled WGS sequence"/>
</dbReference>
<dbReference type="InterPro" id="IPR006675">
    <property type="entry name" value="HDIG_dom"/>
</dbReference>
<sequence length="832" mass="92850">MKSLQALSKRVDQWWRMYIANAPEQRQPGYKASSPSEPNSRTDGTHPTQKIRGKKTAQKIPPTAFFVIAVASVTSSFGYRFYSTPQLRPGTLAPETISAPRTEKVVDEKETENRRKQIRTGSYTVLKINLELNEELKQTLDSLLAPGTSLRRKTGAFPYVDESRLPPETQRYLRQLSDSQWQQITEVLETFPLDETTEQEPQEGSESDDDAVPDPQYPLVLNPQLQGAIAQLQSLKEESSASEWATVLFTISEARNNYEFALHELQTQQQGNSNPLYTPALFDWSEATWEETTRGIERSLDRILTQGLAEGLPERQLRQAIALQVQDWVPPETQKFASDTLHTVLKGQHNLIHDKDAANRLAEKAAEAFPDIEYQVHKGEIIVHKGEKISEKQFVLIDHFELSQRQINWEGLTAYALLISGSVTLFWWVERRVHSGIRQRDRILILLLTLTSPLLVSLKLPSIALSGIGLLLGGFYGSTVATTVVSLIATVLPIGMDVIWNQWLASAAGGILAGIMAGRMRSREEAALLGMGVGMTQSVTYLAVTLIQTAIPGIAWQPLLTRAAFQGLGGLASSIAALGLSPYLEHLFDLVTPVRLAEISNPNRPLLQRLASEAPGTFQHTLFVSTLAEAATRTLGGNCELVRAGTLYHDIGKMHDPLGFIENQMGGPNKHDEIEDPWKSAEIIKKHVSEGLVLAKQYRLPKAVRAFIPEHQGSMLIAFFYYQAKQMAEADPNVRVNEADFRYPGPIPQSRETGIVMLADSCEAALRSLKEATYEEALAMVNKILRARWQDNQLVDSGLKREEMPVIADTFVRVWQQFNHKRIAYPKGALPK</sequence>
<feature type="transmembrane region" description="Helical" evidence="2">
    <location>
        <begin position="499"/>
        <end position="518"/>
    </location>
</feature>
<dbReference type="InterPro" id="IPR011621">
    <property type="entry name" value="Metal-dep_PHydrolase_7TM_intra"/>
</dbReference>
<keyword evidence="5" id="KW-1185">Reference proteome</keyword>
<reference evidence="4 5" key="1">
    <citation type="submission" date="2023-01" db="EMBL/GenBank/DDBJ databases">
        <title>Novel diversity within Roseofilum (Cyanobacteria; Desertifilaceae) from marine benthic mats with descriptions of four novel species.</title>
        <authorList>
            <person name="Wang Y."/>
            <person name="Berthold D.E."/>
            <person name="Hu J."/>
            <person name="Lefler F.W."/>
            <person name="Laughinghouse H.D. IV."/>
        </authorList>
    </citation>
    <scope>NUCLEOTIDE SEQUENCE [LARGE SCALE GENOMIC DNA]</scope>
    <source>
        <strain evidence="4 5">BLCC-M114</strain>
    </source>
</reference>
<comment type="caution">
    <text evidence="4">The sequence shown here is derived from an EMBL/GenBank/DDBJ whole genome shotgun (WGS) entry which is preliminary data.</text>
</comment>
<organism evidence="4 5">
    <name type="scientific">Roseofilum capinflatum BLCC-M114</name>
    <dbReference type="NCBI Taxonomy" id="3022440"/>
    <lineage>
        <taxon>Bacteria</taxon>
        <taxon>Bacillati</taxon>
        <taxon>Cyanobacteriota</taxon>
        <taxon>Cyanophyceae</taxon>
        <taxon>Desertifilales</taxon>
        <taxon>Desertifilaceae</taxon>
        <taxon>Roseofilum</taxon>
        <taxon>Roseofilum capinflatum</taxon>
    </lineage>
</organism>
<dbReference type="Pfam" id="PF07697">
    <property type="entry name" value="7TMR-HDED"/>
    <property type="match status" value="2"/>
</dbReference>
<dbReference type="NCBIfam" id="TIGR00277">
    <property type="entry name" value="HDIG"/>
    <property type="match status" value="1"/>
</dbReference>
<name>A0ABT7B780_9CYAN</name>
<protein>
    <submittedName>
        <fullName evidence="4">HDIG domain-containing protein</fullName>
    </submittedName>
</protein>
<dbReference type="RefSeq" id="WP_283767328.1">
    <property type="nucleotide sequence ID" value="NZ_JAQOSO010000074.1"/>
</dbReference>
<gene>
    <name evidence="4" type="ORF">PMG25_13015</name>
</gene>
<dbReference type="CDD" id="cd00077">
    <property type="entry name" value="HDc"/>
    <property type="match status" value="1"/>
</dbReference>
<dbReference type="EMBL" id="JAQOSO010000074">
    <property type="protein sequence ID" value="MDJ1175015.1"/>
    <property type="molecule type" value="Genomic_DNA"/>
</dbReference>
<keyword evidence="2" id="KW-0812">Transmembrane</keyword>
<dbReference type="Pfam" id="PF01966">
    <property type="entry name" value="HD"/>
    <property type="match status" value="1"/>
</dbReference>
<feature type="transmembrane region" description="Helical" evidence="2">
    <location>
        <begin position="464"/>
        <end position="492"/>
    </location>
</feature>
<feature type="transmembrane region" description="Helical" evidence="2">
    <location>
        <begin position="441"/>
        <end position="458"/>
    </location>
</feature>
<dbReference type="Pfam" id="PF07698">
    <property type="entry name" value="7TM-7TMR_HD"/>
    <property type="match status" value="1"/>
</dbReference>
<dbReference type="InterPro" id="IPR006674">
    <property type="entry name" value="HD_domain"/>
</dbReference>
<dbReference type="InterPro" id="IPR011624">
    <property type="entry name" value="Metal-dep_PHydrolase_7TM_extra"/>
</dbReference>
<feature type="domain" description="HD/PDEase" evidence="3">
    <location>
        <begin position="613"/>
        <end position="774"/>
    </location>
</feature>
<keyword evidence="2" id="KW-0472">Membrane</keyword>
<feature type="transmembrane region" description="Helical" evidence="2">
    <location>
        <begin position="412"/>
        <end position="429"/>
    </location>
</feature>
<feature type="transmembrane region" description="Helical" evidence="2">
    <location>
        <begin position="60"/>
        <end position="82"/>
    </location>
</feature>
<evidence type="ECO:0000256" key="2">
    <source>
        <dbReference type="SAM" id="Phobius"/>
    </source>
</evidence>
<keyword evidence="2" id="KW-1133">Transmembrane helix</keyword>
<dbReference type="InterPro" id="IPR003607">
    <property type="entry name" value="HD/PDEase_dom"/>
</dbReference>
<accession>A0ABT7B780</accession>
<evidence type="ECO:0000313" key="4">
    <source>
        <dbReference type="EMBL" id="MDJ1175015.1"/>
    </source>
</evidence>
<feature type="compositionally biased region" description="Acidic residues" evidence="1">
    <location>
        <begin position="195"/>
        <end position="212"/>
    </location>
</feature>
<feature type="region of interest" description="Disordered" evidence="1">
    <location>
        <begin position="25"/>
        <end position="57"/>
    </location>
</feature>
<dbReference type="InterPro" id="IPR052722">
    <property type="entry name" value="PgpH_phosphodiesterase"/>
</dbReference>
<dbReference type="SMART" id="SM00471">
    <property type="entry name" value="HDc"/>
    <property type="match status" value="1"/>
</dbReference>
<evidence type="ECO:0000313" key="5">
    <source>
        <dbReference type="Proteomes" id="UP001235849"/>
    </source>
</evidence>
<dbReference type="SUPFAM" id="SSF109604">
    <property type="entry name" value="HD-domain/PDEase-like"/>
    <property type="match status" value="1"/>
</dbReference>
<proteinExistence type="predicted"/>
<dbReference type="Gene3D" id="1.10.3210.10">
    <property type="entry name" value="Hypothetical protein af1432"/>
    <property type="match status" value="1"/>
</dbReference>
<dbReference type="PANTHER" id="PTHR36442:SF1">
    <property type="entry name" value="CYCLIC-DI-AMP PHOSPHODIESTERASE PGPH"/>
    <property type="match status" value="1"/>
</dbReference>
<feature type="compositionally biased region" description="Polar residues" evidence="1">
    <location>
        <begin position="33"/>
        <end position="48"/>
    </location>
</feature>
<feature type="region of interest" description="Disordered" evidence="1">
    <location>
        <begin position="192"/>
        <end position="217"/>
    </location>
</feature>
<evidence type="ECO:0000259" key="3">
    <source>
        <dbReference type="SMART" id="SM00471"/>
    </source>
</evidence>